<dbReference type="AlphaFoldDB" id="A0A9D4TG38"/>
<name>A0A9D4TG38_CHLVU</name>
<feature type="region of interest" description="Disordered" evidence="1">
    <location>
        <begin position="236"/>
        <end position="258"/>
    </location>
</feature>
<feature type="region of interest" description="Disordered" evidence="1">
    <location>
        <begin position="287"/>
        <end position="341"/>
    </location>
</feature>
<reference evidence="2" key="1">
    <citation type="journal article" date="2019" name="Plant J.">
        <title>Chlorella vulgaris genome assembly and annotation reveals the molecular basis for metabolic acclimation to high light conditions.</title>
        <authorList>
            <person name="Cecchin M."/>
            <person name="Marcolungo L."/>
            <person name="Rossato M."/>
            <person name="Girolomoni L."/>
            <person name="Cosentino E."/>
            <person name="Cuine S."/>
            <person name="Li-Beisson Y."/>
            <person name="Delledonne M."/>
            <person name="Ballottari M."/>
        </authorList>
    </citation>
    <scope>NUCLEOTIDE SEQUENCE</scope>
    <source>
        <strain evidence="2">211/11P</strain>
    </source>
</reference>
<evidence type="ECO:0000313" key="3">
    <source>
        <dbReference type="Proteomes" id="UP001055712"/>
    </source>
</evidence>
<protein>
    <submittedName>
        <fullName evidence="2">Uncharacterized protein</fullName>
    </submittedName>
</protein>
<reference evidence="2" key="2">
    <citation type="submission" date="2020-11" db="EMBL/GenBank/DDBJ databases">
        <authorList>
            <person name="Cecchin M."/>
            <person name="Marcolungo L."/>
            <person name="Rossato M."/>
            <person name="Girolomoni L."/>
            <person name="Cosentino E."/>
            <person name="Cuine S."/>
            <person name="Li-Beisson Y."/>
            <person name="Delledonne M."/>
            <person name="Ballottari M."/>
        </authorList>
    </citation>
    <scope>NUCLEOTIDE SEQUENCE</scope>
    <source>
        <strain evidence="2">211/11P</strain>
        <tissue evidence="2">Whole cell</tissue>
    </source>
</reference>
<proteinExistence type="predicted"/>
<keyword evidence="3" id="KW-1185">Reference proteome</keyword>
<feature type="region of interest" description="Disordered" evidence="1">
    <location>
        <begin position="96"/>
        <end position="169"/>
    </location>
</feature>
<feature type="compositionally biased region" description="Basic and acidic residues" evidence="1">
    <location>
        <begin position="304"/>
        <end position="317"/>
    </location>
</feature>
<sequence length="422" mass="44320">MEQSHEDRHASQIQQQVSELESLVSLTCSKGVDVARCRDVIEDAVRRARRKGAMLSHLDSGLLLSTLEQAKSEVASLPDVTATNAAVMRQELLHHQDQNEQAEHVPCSSSEEVAGTSQQSLADPSAAGTSGSLPSGTEETDTSSLGAASGSSPGARHRRKASATPSATASAAAEAIAPMRDLASDVAAEAAAEADEDRFFRRTLLMKASKSGDFRVAKAYDFDAAQSPRAAYHTRDAPFLASPPPSPEDASPNRVGPPMWVAPQGDEEQEDLLVSCPTFSLPFPAADAGKPQVHSHSLSSKGARAPDDERDEKKAELDVPAPISPASSGTPRHRLSRLSGGGPSPFLSCSSLPPGMSPMAVAEGGVGHDDTPAETISPHSPTGIGEVDLHSYTEAPFTLHTVTPPHHVMAALALEMQGHLRL</sequence>
<dbReference type="Proteomes" id="UP001055712">
    <property type="component" value="Unassembled WGS sequence"/>
</dbReference>
<accession>A0A9D4TG38</accession>
<evidence type="ECO:0000313" key="2">
    <source>
        <dbReference type="EMBL" id="KAI3424796.1"/>
    </source>
</evidence>
<dbReference type="OrthoDB" id="514222at2759"/>
<gene>
    <name evidence="2" type="ORF">D9Q98_008182</name>
</gene>
<organism evidence="2 3">
    <name type="scientific">Chlorella vulgaris</name>
    <name type="common">Green alga</name>
    <dbReference type="NCBI Taxonomy" id="3077"/>
    <lineage>
        <taxon>Eukaryota</taxon>
        <taxon>Viridiplantae</taxon>
        <taxon>Chlorophyta</taxon>
        <taxon>core chlorophytes</taxon>
        <taxon>Trebouxiophyceae</taxon>
        <taxon>Chlorellales</taxon>
        <taxon>Chlorellaceae</taxon>
        <taxon>Chlorella clade</taxon>
        <taxon>Chlorella</taxon>
    </lineage>
</organism>
<dbReference type="EMBL" id="SIDB01000012">
    <property type="protein sequence ID" value="KAI3424796.1"/>
    <property type="molecule type" value="Genomic_DNA"/>
</dbReference>
<comment type="caution">
    <text evidence="2">The sequence shown here is derived from an EMBL/GenBank/DDBJ whole genome shotgun (WGS) entry which is preliminary data.</text>
</comment>
<evidence type="ECO:0000256" key="1">
    <source>
        <dbReference type="SAM" id="MobiDB-lite"/>
    </source>
</evidence>
<feature type="compositionally biased region" description="Low complexity" evidence="1">
    <location>
        <begin position="143"/>
        <end position="154"/>
    </location>
</feature>
<feature type="compositionally biased region" description="Polar residues" evidence="1">
    <location>
        <begin position="107"/>
        <end position="137"/>
    </location>
</feature>